<feature type="compositionally biased region" description="Basic and acidic residues" evidence="1">
    <location>
        <begin position="63"/>
        <end position="76"/>
    </location>
</feature>
<dbReference type="Proteomes" id="UP000054350">
    <property type="component" value="Unassembled WGS sequence"/>
</dbReference>
<dbReference type="EMBL" id="GG745347">
    <property type="protein sequence ID" value="KNE65299.1"/>
    <property type="molecule type" value="Genomic_DNA"/>
</dbReference>
<proteinExistence type="predicted"/>
<reference evidence="3 4" key="1">
    <citation type="submission" date="2009-11" db="EMBL/GenBank/DDBJ databases">
        <title>Annotation of Allomyces macrogynus ATCC 38327.</title>
        <authorList>
            <consortium name="The Broad Institute Genome Sequencing Platform"/>
            <person name="Russ C."/>
            <person name="Cuomo C."/>
            <person name="Burger G."/>
            <person name="Gray M.W."/>
            <person name="Holland P.W.H."/>
            <person name="King N."/>
            <person name="Lang F.B.F."/>
            <person name="Roger A.J."/>
            <person name="Ruiz-Trillo I."/>
            <person name="Young S.K."/>
            <person name="Zeng Q."/>
            <person name="Gargeya S."/>
            <person name="Fitzgerald M."/>
            <person name="Haas B."/>
            <person name="Abouelleil A."/>
            <person name="Alvarado L."/>
            <person name="Arachchi H.M."/>
            <person name="Berlin A."/>
            <person name="Chapman S.B."/>
            <person name="Gearin G."/>
            <person name="Goldberg J."/>
            <person name="Griggs A."/>
            <person name="Gujja S."/>
            <person name="Hansen M."/>
            <person name="Heiman D."/>
            <person name="Howarth C."/>
            <person name="Larimer J."/>
            <person name="Lui A."/>
            <person name="MacDonald P.J.P."/>
            <person name="McCowen C."/>
            <person name="Montmayeur A."/>
            <person name="Murphy C."/>
            <person name="Neiman D."/>
            <person name="Pearson M."/>
            <person name="Priest M."/>
            <person name="Roberts A."/>
            <person name="Saif S."/>
            <person name="Shea T."/>
            <person name="Sisk P."/>
            <person name="Stolte C."/>
            <person name="Sykes S."/>
            <person name="Wortman J."/>
            <person name="Nusbaum C."/>
            <person name="Birren B."/>
        </authorList>
    </citation>
    <scope>NUCLEOTIDE SEQUENCE [LARGE SCALE GENOMIC DNA]</scope>
    <source>
        <strain evidence="3 4">ATCC 38327</strain>
    </source>
</reference>
<sequence>MTALGHAVTSVLSHLLSPMLQSSPPPSGQDDAPNTGSDSPSTRHRPSTSPGPVLTLDEADELANQHDDHAAARDDTATNGASLPPDTNTTTDTPPPPPPAVVPPMSDADGELDLADLLQRAPHARIDVSELHAAIVAQHAAGQHELEALMLDLFEQMQDACDALLHHHHLTHRMQLAAIAQGAREVKALEAETDRMRDALVQFLASIQGAVAHLQGLTGGSASGGGKGAA</sequence>
<dbReference type="AlphaFoldDB" id="A0A0L0SSF0"/>
<accession>A0A0L0SSF0</accession>
<feature type="signal peptide" evidence="2">
    <location>
        <begin position="1"/>
        <end position="22"/>
    </location>
</feature>
<dbReference type="VEuPathDB" id="FungiDB:AMAG_10943"/>
<evidence type="ECO:0000313" key="4">
    <source>
        <dbReference type="Proteomes" id="UP000054350"/>
    </source>
</evidence>
<evidence type="ECO:0000256" key="2">
    <source>
        <dbReference type="SAM" id="SignalP"/>
    </source>
</evidence>
<name>A0A0L0SSF0_ALLM3</name>
<reference evidence="4" key="2">
    <citation type="submission" date="2009-11" db="EMBL/GenBank/DDBJ databases">
        <title>The Genome Sequence of Allomyces macrogynus strain ATCC 38327.</title>
        <authorList>
            <consortium name="The Broad Institute Genome Sequencing Platform"/>
            <person name="Russ C."/>
            <person name="Cuomo C."/>
            <person name="Shea T."/>
            <person name="Young S.K."/>
            <person name="Zeng Q."/>
            <person name="Koehrsen M."/>
            <person name="Haas B."/>
            <person name="Borodovsky M."/>
            <person name="Guigo R."/>
            <person name="Alvarado L."/>
            <person name="Berlin A."/>
            <person name="Borenstein D."/>
            <person name="Chen Z."/>
            <person name="Engels R."/>
            <person name="Freedman E."/>
            <person name="Gellesch M."/>
            <person name="Goldberg J."/>
            <person name="Griggs A."/>
            <person name="Gujja S."/>
            <person name="Heiman D."/>
            <person name="Hepburn T."/>
            <person name="Howarth C."/>
            <person name="Jen D."/>
            <person name="Larson L."/>
            <person name="Lewis B."/>
            <person name="Mehta T."/>
            <person name="Park D."/>
            <person name="Pearson M."/>
            <person name="Roberts A."/>
            <person name="Saif S."/>
            <person name="Shenoy N."/>
            <person name="Sisk P."/>
            <person name="Stolte C."/>
            <person name="Sykes S."/>
            <person name="Walk T."/>
            <person name="White J."/>
            <person name="Yandava C."/>
            <person name="Burger G."/>
            <person name="Gray M.W."/>
            <person name="Holland P.W.H."/>
            <person name="King N."/>
            <person name="Lang F.B.F."/>
            <person name="Roger A.J."/>
            <person name="Ruiz-Trillo I."/>
            <person name="Lander E."/>
            <person name="Nusbaum C."/>
        </authorList>
    </citation>
    <scope>NUCLEOTIDE SEQUENCE [LARGE SCALE GENOMIC DNA]</scope>
    <source>
        <strain evidence="4">ATCC 38327</strain>
    </source>
</reference>
<evidence type="ECO:0000256" key="1">
    <source>
        <dbReference type="SAM" id="MobiDB-lite"/>
    </source>
</evidence>
<evidence type="ECO:0000313" key="3">
    <source>
        <dbReference type="EMBL" id="KNE65299.1"/>
    </source>
</evidence>
<gene>
    <name evidence="3" type="ORF">AMAG_10943</name>
</gene>
<feature type="chain" id="PRO_5005547967" evidence="2">
    <location>
        <begin position="23"/>
        <end position="230"/>
    </location>
</feature>
<keyword evidence="2" id="KW-0732">Signal</keyword>
<protein>
    <submittedName>
        <fullName evidence="3">Uncharacterized protein</fullName>
    </submittedName>
</protein>
<keyword evidence="4" id="KW-1185">Reference proteome</keyword>
<organism evidence="3 4">
    <name type="scientific">Allomyces macrogynus (strain ATCC 38327)</name>
    <name type="common">Allomyces javanicus var. macrogynus</name>
    <dbReference type="NCBI Taxonomy" id="578462"/>
    <lineage>
        <taxon>Eukaryota</taxon>
        <taxon>Fungi</taxon>
        <taxon>Fungi incertae sedis</taxon>
        <taxon>Blastocladiomycota</taxon>
        <taxon>Blastocladiomycetes</taxon>
        <taxon>Blastocladiales</taxon>
        <taxon>Blastocladiaceae</taxon>
        <taxon>Allomyces</taxon>
    </lineage>
</organism>
<feature type="compositionally biased region" description="Pro residues" evidence="1">
    <location>
        <begin position="93"/>
        <end position="102"/>
    </location>
</feature>
<feature type="region of interest" description="Disordered" evidence="1">
    <location>
        <begin position="17"/>
        <end position="108"/>
    </location>
</feature>